<protein>
    <submittedName>
        <fullName evidence="3">Uncharacterized protein</fullName>
    </submittedName>
</protein>
<accession>A0A2R6NNI2</accession>
<evidence type="ECO:0000313" key="3">
    <source>
        <dbReference type="EMBL" id="PSR73949.1"/>
    </source>
</evidence>
<feature type="transmembrane region" description="Helical" evidence="2">
    <location>
        <begin position="6"/>
        <end position="25"/>
    </location>
</feature>
<evidence type="ECO:0000313" key="4">
    <source>
        <dbReference type="Proteomes" id="UP000186601"/>
    </source>
</evidence>
<keyword evidence="2" id="KW-0472">Membrane</keyword>
<evidence type="ECO:0000256" key="2">
    <source>
        <dbReference type="SAM" id="Phobius"/>
    </source>
</evidence>
<gene>
    <name evidence="3" type="ORF">PHLCEN_2v10236</name>
</gene>
<comment type="caution">
    <text evidence="3">The sequence shown here is derived from an EMBL/GenBank/DDBJ whole genome shotgun (WGS) entry which is preliminary data.</text>
</comment>
<feature type="compositionally biased region" description="Polar residues" evidence="1">
    <location>
        <begin position="57"/>
        <end position="88"/>
    </location>
</feature>
<name>A0A2R6NNI2_9APHY</name>
<keyword evidence="2" id="KW-1133">Transmembrane helix</keyword>
<proteinExistence type="predicted"/>
<dbReference type="EMBL" id="MLYV02001045">
    <property type="protein sequence ID" value="PSR73949.1"/>
    <property type="molecule type" value="Genomic_DNA"/>
</dbReference>
<sequence length="123" mass="12792">MLAGTSFSMFPAVLLYITAIAAVYAPSAFNETGSNDLTGRSLLGSRLGGSGSLIGQELNTTPFGNDTSSDNSGLIARDTSNPPKQITNSKGKIVLGHLQDGTDEHLDLVFGDSGNRSPTFTIN</sequence>
<keyword evidence="4" id="KW-1185">Reference proteome</keyword>
<feature type="region of interest" description="Disordered" evidence="1">
    <location>
        <begin position="54"/>
        <end position="88"/>
    </location>
</feature>
<reference evidence="3 4" key="1">
    <citation type="submission" date="2018-02" db="EMBL/GenBank/DDBJ databases">
        <title>Genome sequence of the basidiomycete white-rot fungus Phlebia centrifuga.</title>
        <authorList>
            <person name="Granchi Z."/>
            <person name="Peng M."/>
            <person name="de Vries R.P."/>
            <person name="Hilden K."/>
            <person name="Makela M.R."/>
            <person name="Grigoriev I."/>
            <person name="Riley R."/>
        </authorList>
    </citation>
    <scope>NUCLEOTIDE SEQUENCE [LARGE SCALE GENOMIC DNA]</scope>
    <source>
        <strain evidence="3 4">FBCC195</strain>
    </source>
</reference>
<keyword evidence="2" id="KW-0812">Transmembrane</keyword>
<dbReference type="AlphaFoldDB" id="A0A2R6NNI2"/>
<dbReference type="Proteomes" id="UP000186601">
    <property type="component" value="Unassembled WGS sequence"/>
</dbReference>
<organism evidence="3 4">
    <name type="scientific">Hermanssonia centrifuga</name>
    <dbReference type="NCBI Taxonomy" id="98765"/>
    <lineage>
        <taxon>Eukaryota</taxon>
        <taxon>Fungi</taxon>
        <taxon>Dikarya</taxon>
        <taxon>Basidiomycota</taxon>
        <taxon>Agaricomycotina</taxon>
        <taxon>Agaricomycetes</taxon>
        <taxon>Polyporales</taxon>
        <taxon>Meruliaceae</taxon>
        <taxon>Hermanssonia</taxon>
    </lineage>
</organism>
<evidence type="ECO:0000256" key="1">
    <source>
        <dbReference type="SAM" id="MobiDB-lite"/>
    </source>
</evidence>